<evidence type="ECO:0000313" key="4">
    <source>
        <dbReference type="CGD" id="CAL0000171141"/>
    </source>
</evidence>
<feature type="compositionally biased region" description="Polar residues" evidence="1">
    <location>
        <begin position="506"/>
        <end position="521"/>
    </location>
</feature>
<evidence type="ECO:0000256" key="2">
    <source>
        <dbReference type="SAM" id="Phobius"/>
    </source>
</evidence>
<dbReference type="HOGENOM" id="CLU_035824_0_0_1"/>
<keyword evidence="2" id="KW-0472">Membrane</keyword>
<dbReference type="KEGG" id="cdu:CD36_07830"/>
<dbReference type="GeneID" id="8044974"/>
<dbReference type="Proteomes" id="UP000002605">
    <property type="component" value="Chromosome 1"/>
</dbReference>
<evidence type="ECO:0000313" key="5">
    <source>
        <dbReference type="EMBL" id="CAX45082.1"/>
    </source>
</evidence>
<feature type="compositionally biased region" description="Low complexity" evidence="1">
    <location>
        <begin position="355"/>
        <end position="370"/>
    </location>
</feature>
<dbReference type="InterPro" id="IPR018571">
    <property type="entry name" value="Membrane_anchor_Opy2_N"/>
</dbReference>
<proteinExistence type="predicted"/>
<keyword evidence="2" id="KW-0812">Transmembrane</keyword>
<evidence type="ECO:0000313" key="6">
    <source>
        <dbReference type="Proteomes" id="UP000002605"/>
    </source>
</evidence>
<feature type="region of interest" description="Disordered" evidence="1">
    <location>
        <begin position="209"/>
        <end position="253"/>
    </location>
</feature>
<evidence type="ECO:0000259" key="3">
    <source>
        <dbReference type="Pfam" id="PF09463"/>
    </source>
</evidence>
<feature type="region of interest" description="Disordered" evidence="1">
    <location>
        <begin position="128"/>
        <end position="191"/>
    </location>
</feature>
<dbReference type="Pfam" id="PF09463">
    <property type="entry name" value="Opy2"/>
    <property type="match status" value="1"/>
</dbReference>
<feature type="compositionally biased region" description="Polar residues" evidence="1">
    <location>
        <begin position="371"/>
        <end position="380"/>
    </location>
</feature>
<feature type="compositionally biased region" description="Polar residues" evidence="1">
    <location>
        <begin position="436"/>
        <end position="450"/>
    </location>
</feature>
<keyword evidence="6" id="KW-1185">Reference proteome</keyword>
<dbReference type="PROSITE" id="PS51257">
    <property type="entry name" value="PROKAR_LIPOPROTEIN"/>
    <property type="match status" value="1"/>
</dbReference>
<accession>B9W8K9</accession>
<feature type="compositionally biased region" description="Acidic residues" evidence="1">
    <location>
        <begin position="395"/>
        <end position="431"/>
    </location>
</feature>
<name>B9W8K9_CANDC</name>
<dbReference type="RefSeq" id="XP_002417429.1">
    <property type="nucleotide sequence ID" value="XM_002417384.1"/>
</dbReference>
<evidence type="ECO:0000256" key="1">
    <source>
        <dbReference type="SAM" id="MobiDB-lite"/>
    </source>
</evidence>
<dbReference type="VEuPathDB" id="FungiDB:CD36_07830"/>
<organism evidence="5 6">
    <name type="scientific">Candida dubliniensis (strain CD36 / ATCC MYA-646 / CBS 7987 / NCPF 3949 / NRRL Y-17841)</name>
    <name type="common">Yeast</name>
    <dbReference type="NCBI Taxonomy" id="573826"/>
    <lineage>
        <taxon>Eukaryota</taxon>
        <taxon>Fungi</taxon>
        <taxon>Dikarya</taxon>
        <taxon>Ascomycota</taxon>
        <taxon>Saccharomycotina</taxon>
        <taxon>Pichiomycetes</taxon>
        <taxon>Debaryomycetaceae</taxon>
        <taxon>Candida/Lodderomyces clade</taxon>
        <taxon>Candida</taxon>
    </lineage>
</organism>
<dbReference type="eggNOG" id="ENOG502RY3X">
    <property type="taxonomic scope" value="Eukaryota"/>
</dbReference>
<gene>
    <name evidence="4" type="ordered locus">Cd36_07830</name>
    <name evidence="5" type="ORF">CD36_07830</name>
</gene>
<dbReference type="AlphaFoldDB" id="B9W8K9"/>
<dbReference type="CGD" id="CAL0000171141">
    <property type="gene designation" value="Cd36_07830"/>
</dbReference>
<feature type="transmembrane region" description="Helical" evidence="2">
    <location>
        <begin position="72"/>
        <end position="94"/>
    </location>
</feature>
<feature type="compositionally biased region" description="Polar residues" evidence="1">
    <location>
        <begin position="144"/>
        <end position="155"/>
    </location>
</feature>
<dbReference type="OrthoDB" id="2402916at2759"/>
<feature type="region of interest" description="Disordered" evidence="1">
    <location>
        <begin position="351"/>
        <end position="469"/>
    </location>
</feature>
<sequence length="530" mass="57302">MPIPRSPIFEPELEQLLKRDENGCVSCPSSAGSCPSCPSGQQCQLSSRTCDSCPKYYCATVSSKKGSPIGGIVGGVIGGVAFLALVGAVLYYFLIYRKKHPLILDEDFENYEDDEDFLEDETSGYASSKLTANNGNGLDVSSPGYDSSSANVVSPTSANNVNSTNGGSNGNGLNTTVSSNSVGNTSAERAIGPGVGSGAAVVARKHVAGNSVSAAKRRQMRRLSSYESFTRPKASGNHKARQQQLQARRARQQRIIRQANQQTQQQPQQQLPVNQYLQPSNRNSVATSFSNASNILPIAYIPGVTVRPTKNNTRSIYSYDTDSLFSDLNTIENASIIGDVVLANQNTATAEMYNPSPESSIHSESQQSQQRNYTNGSGTMTAIKAQPRLVNVDKIEEEDEDDEEEESEEEYDDTQAIPEESEEDSDVDSDIGEITRATSLKRQEPGPQTSKDVDGGNQVDIARRDSTEIGIPLDYINFDNGKDVGETINSATGSFLLNVEFDHSPLTTPVKTHYTDNSNDRGSPFADPDK</sequence>
<reference evidence="5 6" key="1">
    <citation type="journal article" date="2009" name="Genome Res.">
        <title>Comparative genomics of the fungal pathogens Candida dubliniensis and Candida albicans.</title>
        <authorList>
            <person name="Jackson A.P."/>
            <person name="Gamble J.A."/>
            <person name="Yeomans T."/>
            <person name="Moran G.P."/>
            <person name="Saunders D."/>
            <person name="Harris D."/>
            <person name="Aslett M."/>
            <person name="Barrell J.F."/>
            <person name="Butler G."/>
            <person name="Citiulo F."/>
            <person name="Coleman D.C."/>
            <person name="de Groot P.W.J."/>
            <person name="Goodwin T.J."/>
            <person name="Quail M.A."/>
            <person name="McQuillan J."/>
            <person name="Munro C.A."/>
            <person name="Pain A."/>
            <person name="Poulter R.T."/>
            <person name="Rajandream M.A."/>
            <person name="Renauld H."/>
            <person name="Spiering M.J."/>
            <person name="Tivey A."/>
            <person name="Gow N.A.R."/>
            <person name="Barrell B."/>
            <person name="Sullivan D.J."/>
            <person name="Berriman M."/>
        </authorList>
    </citation>
    <scope>NUCLEOTIDE SEQUENCE [LARGE SCALE GENOMIC DNA]</scope>
    <source>
        <strain evidence="6">CD36 / ATCC MYA-646 / CBS 7987 / NCPF 3949 / NRRL Y-17841</strain>
    </source>
</reference>
<protein>
    <recommendedName>
        <fullName evidence="3">Membrane anchor Opy2 N-terminal domain-containing protein</fullName>
    </recommendedName>
</protein>
<feature type="region of interest" description="Disordered" evidence="1">
    <location>
        <begin position="506"/>
        <end position="530"/>
    </location>
</feature>
<dbReference type="EMBL" id="FM992688">
    <property type="protein sequence ID" value="CAX45082.1"/>
    <property type="molecule type" value="Genomic_DNA"/>
</dbReference>
<feature type="domain" description="Membrane anchor Opy2 N-terminal" evidence="3">
    <location>
        <begin position="24"/>
        <end position="58"/>
    </location>
</feature>
<keyword evidence="2" id="KW-1133">Transmembrane helix</keyword>
<feature type="compositionally biased region" description="Low complexity" evidence="1">
    <location>
        <begin position="156"/>
        <end position="186"/>
    </location>
</feature>